<name>A0A0F9JTI5_9ZZZZ</name>
<comment type="caution">
    <text evidence="1">The sequence shown here is derived from an EMBL/GenBank/DDBJ whole genome shotgun (WGS) entry which is preliminary data.</text>
</comment>
<organism evidence="1">
    <name type="scientific">marine sediment metagenome</name>
    <dbReference type="NCBI Taxonomy" id="412755"/>
    <lineage>
        <taxon>unclassified sequences</taxon>
        <taxon>metagenomes</taxon>
        <taxon>ecological metagenomes</taxon>
    </lineage>
</organism>
<gene>
    <name evidence="1" type="ORF">LCGC14_1718780</name>
</gene>
<sequence length="159" mass="18781">MQSMDLVRLDYLRKASKTKGYQWRTSDIAKLSPYFEIQDVPIEAGIGVLMAENSGHSSKMGITILARSIRGTVRRSEQDFAASARLLRRGTFWFLLDNPDIYNAFRAQKIYRPDPEDFIWEYRTRWVDYVVKKIYRPRSNPESWRNTVLRELNKRGVKK</sequence>
<reference evidence="1" key="1">
    <citation type="journal article" date="2015" name="Nature">
        <title>Complex archaea that bridge the gap between prokaryotes and eukaryotes.</title>
        <authorList>
            <person name="Spang A."/>
            <person name="Saw J.H."/>
            <person name="Jorgensen S.L."/>
            <person name="Zaremba-Niedzwiedzka K."/>
            <person name="Martijn J."/>
            <person name="Lind A.E."/>
            <person name="van Eijk R."/>
            <person name="Schleper C."/>
            <person name="Guy L."/>
            <person name="Ettema T.J."/>
        </authorList>
    </citation>
    <scope>NUCLEOTIDE SEQUENCE</scope>
</reference>
<protein>
    <submittedName>
        <fullName evidence="1">Uncharacterized protein</fullName>
    </submittedName>
</protein>
<accession>A0A0F9JTI5</accession>
<dbReference type="EMBL" id="LAZR01015435">
    <property type="protein sequence ID" value="KKM13188.1"/>
    <property type="molecule type" value="Genomic_DNA"/>
</dbReference>
<evidence type="ECO:0000313" key="1">
    <source>
        <dbReference type="EMBL" id="KKM13188.1"/>
    </source>
</evidence>
<proteinExistence type="predicted"/>
<dbReference type="AlphaFoldDB" id="A0A0F9JTI5"/>